<dbReference type="SUPFAM" id="SSF88659">
    <property type="entry name" value="Sigma3 and sigma4 domains of RNA polymerase sigma factors"/>
    <property type="match status" value="1"/>
</dbReference>
<dbReference type="InterPro" id="IPR039425">
    <property type="entry name" value="RNA_pol_sigma-70-like"/>
</dbReference>
<dbReference type="RefSeq" id="WP_133614336.1">
    <property type="nucleotide sequence ID" value="NZ_SNYW01000010.1"/>
</dbReference>
<dbReference type="InterPro" id="IPR014284">
    <property type="entry name" value="RNA_pol_sigma-70_dom"/>
</dbReference>
<dbReference type="Proteomes" id="UP000295783">
    <property type="component" value="Unassembled WGS sequence"/>
</dbReference>
<dbReference type="PANTHER" id="PTHR43133:SF32">
    <property type="entry name" value="BLR3042 PROTEIN"/>
    <property type="match status" value="1"/>
</dbReference>
<comment type="caution">
    <text evidence="7">The sequence shown here is derived from an EMBL/GenBank/DDBJ whole genome shotgun (WGS) entry which is preliminary data.</text>
</comment>
<keyword evidence="3" id="KW-0731">Sigma factor</keyword>
<name>A0A4R6WKQ1_9PROT</name>
<dbReference type="PANTHER" id="PTHR43133">
    <property type="entry name" value="RNA POLYMERASE ECF-TYPE SIGMA FACTO"/>
    <property type="match status" value="1"/>
</dbReference>
<accession>A0A4R6WKQ1</accession>
<dbReference type="GO" id="GO:0006352">
    <property type="term" value="P:DNA-templated transcription initiation"/>
    <property type="evidence" value="ECO:0007669"/>
    <property type="project" value="InterPro"/>
</dbReference>
<keyword evidence="4" id="KW-0804">Transcription</keyword>
<proteinExistence type="inferred from homology"/>
<evidence type="ECO:0000256" key="1">
    <source>
        <dbReference type="ARBA" id="ARBA00010641"/>
    </source>
</evidence>
<gene>
    <name evidence="7" type="ORF">A8950_2877</name>
</gene>
<dbReference type="GO" id="GO:0016987">
    <property type="term" value="F:sigma factor activity"/>
    <property type="evidence" value="ECO:0007669"/>
    <property type="project" value="UniProtKB-KW"/>
</dbReference>
<evidence type="ECO:0000256" key="2">
    <source>
        <dbReference type="ARBA" id="ARBA00023015"/>
    </source>
</evidence>
<dbReference type="Gene3D" id="1.10.10.10">
    <property type="entry name" value="Winged helix-like DNA-binding domain superfamily/Winged helix DNA-binding domain"/>
    <property type="match status" value="1"/>
</dbReference>
<dbReference type="CDD" id="cd06171">
    <property type="entry name" value="Sigma70_r4"/>
    <property type="match status" value="1"/>
</dbReference>
<dbReference type="EMBL" id="SNYW01000010">
    <property type="protein sequence ID" value="TDQ81007.1"/>
    <property type="molecule type" value="Genomic_DNA"/>
</dbReference>
<reference evidence="7 8" key="1">
    <citation type="submission" date="2019-03" db="EMBL/GenBank/DDBJ databases">
        <title>Genomic Encyclopedia of Type Strains, Phase III (KMG-III): the genomes of soil and plant-associated and newly described type strains.</title>
        <authorList>
            <person name="Whitman W."/>
        </authorList>
    </citation>
    <scope>NUCLEOTIDE SEQUENCE [LARGE SCALE GENOMIC DNA]</scope>
    <source>
        <strain evidence="7 8">CGMCC 1.7660</strain>
    </source>
</reference>
<organism evidence="7 8">
    <name type="scientific">Dongia mobilis</name>
    <dbReference type="NCBI Taxonomy" id="578943"/>
    <lineage>
        <taxon>Bacteria</taxon>
        <taxon>Pseudomonadati</taxon>
        <taxon>Pseudomonadota</taxon>
        <taxon>Alphaproteobacteria</taxon>
        <taxon>Rhodospirillales</taxon>
        <taxon>Dongiaceae</taxon>
        <taxon>Dongia</taxon>
    </lineage>
</organism>
<comment type="similarity">
    <text evidence="1">Belongs to the sigma-70 factor family. ECF subfamily.</text>
</comment>
<feature type="domain" description="RNA polymerase sigma factor 70 region 4 type 2" evidence="6">
    <location>
        <begin position="125"/>
        <end position="177"/>
    </location>
</feature>
<dbReference type="InterPro" id="IPR036388">
    <property type="entry name" value="WH-like_DNA-bd_sf"/>
</dbReference>
<dbReference type="InterPro" id="IPR013324">
    <property type="entry name" value="RNA_pol_sigma_r3/r4-like"/>
</dbReference>
<keyword evidence="2" id="KW-0805">Transcription regulation</keyword>
<dbReference type="Pfam" id="PF04542">
    <property type="entry name" value="Sigma70_r2"/>
    <property type="match status" value="1"/>
</dbReference>
<dbReference type="AlphaFoldDB" id="A0A4R6WKQ1"/>
<evidence type="ECO:0000313" key="8">
    <source>
        <dbReference type="Proteomes" id="UP000295783"/>
    </source>
</evidence>
<dbReference type="InterPro" id="IPR013325">
    <property type="entry name" value="RNA_pol_sigma_r2"/>
</dbReference>
<dbReference type="InterPro" id="IPR007627">
    <property type="entry name" value="RNA_pol_sigma70_r2"/>
</dbReference>
<dbReference type="Pfam" id="PF08281">
    <property type="entry name" value="Sigma70_r4_2"/>
    <property type="match status" value="1"/>
</dbReference>
<dbReference type="InterPro" id="IPR013249">
    <property type="entry name" value="RNA_pol_sigma70_r4_t2"/>
</dbReference>
<dbReference type="SUPFAM" id="SSF88946">
    <property type="entry name" value="Sigma2 domain of RNA polymerase sigma factors"/>
    <property type="match status" value="1"/>
</dbReference>
<sequence length="191" mass="21190">MKLGSGGGTPDGKLLDGIAKGDRDAFTAFYQRHNRALFAFLVKLVRERELAEEVLSETMLEVWRQAGRFEGKSSVTTWLFSIGHHKAVSRLRKKREVALDDDVAAAIEDQAPGPDSIAAGQGMSRLLQGLMEKLSLDHREILHLAYFQEFSVQEIADTLDLPENTVKTRMFYARQKLKGMLEAAGVKGASV</sequence>
<evidence type="ECO:0000313" key="7">
    <source>
        <dbReference type="EMBL" id="TDQ81007.1"/>
    </source>
</evidence>
<keyword evidence="8" id="KW-1185">Reference proteome</keyword>
<feature type="domain" description="RNA polymerase sigma-70 region 2" evidence="5">
    <location>
        <begin position="29"/>
        <end position="95"/>
    </location>
</feature>
<dbReference type="OrthoDB" id="9803470at2"/>
<dbReference type="GO" id="GO:0003677">
    <property type="term" value="F:DNA binding"/>
    <property type="evidence" value="ECO:0007669"/>
    <property type="project" value="InterPro"/>
</dbReference>
<protein>
    <submittedName>
        <fullName evidence="7">RNA polymerase sigma-70 factor (ECF subfamily)</fullName>
    </submittedName>
</protein>
<evidence type="ECO:0000259" key="6">
    <source>
        <dbReference type="Pfam" id="PF08281"/>
    </source>
</evidence>
<evidence type="ECO:0000256" key="4">
    <source>
        <dbReference type="ARBA" id="ARBA00023163"/>
    </source>
</evidence>
<evidence type="ECO:0000259" key="5">
    <source>
        <dbReference type="Pfam" id="PF04542"/>
    </source>
</evidence>
<evidence type="ECO:0000256" key="3">
    <source>
        <dbReference type="ARBA" id="ARBA00023082"/>
    </source>
</evidence>
<dbReference type="NCBIfam" id="TIGR02937">
    <property type="entry name" value="sigma70-ECF"/>
    <property type="match status" value="1"/>
</dbReference>
<dbReference type="Gene3D" id="1.10.1740.10">
    <property type="match status" value="1"/>
</dbReference>